<evidence type="ECO:0000256" key="3">
    <source>
        <dbReference type="ARBA" id="ARBA00023136"/>
    </source>
</evidence>
<dbReference type="Gene3D" id="2.40.160.20">
    <property type="match status" value="1"/>
</dbReference>
<name>A0A562LFM3_9BRAD</name>
<evidence type="ECO:0000313" key="9">
    <source>
        <dbReference type="Proteomes" id="UP000317176"/>
    </source>
</evidence>
<feature type="chain" id="PRO_5021904971" evidence="6">
    <location>
        <begin position="36"/>
        <end position="269"/>
    </location>
</feature>
<dbReference type="InterPro" id="IPR027385">
    <property type="entry name" value="Beta-barrel_OMP"/>
</dbReference>
<evidence type="ECO:0000256" key="1">
    <source>
        <dbReference type="ARBA" id="ARBA00004442"/>
    </source>
</evidence>
<gene>
    <name evidence="8" type="ORF">IQ17_02644</name>
</gene>
<proteinExistence type="inferred from homology"/>
<evidence type="ECO:0000256" key="4">
    <source>
        <dbReference type="ARBA" id="ARBA00023237"/>
    </source>
</evidence>
<dbReference type="Pfam" id="PF13505">
    <property type="entry name" value="OMP_b-brl"/>
    <property type="match status" value="1"/>
</dbReference>
<organism evidence="8 9">
    <name type="scientific">Bradyrhizobium daqingense</name>
    <dbReference type="NCBI Taxonomy" id="993502"/>
    <lineage>
        <taxon>Bacteria</taxon>
        <taxon>Pseudomonadati</taxon>
        <taxon>Pseudomonadota</taxon>
        <taxon>Alphaproteobacteria</taxon>
        <taxon>Hyphomicrobiales</taxon>
        <taxon>Nitrobacteraceae</taxon>
        <taxon>Bradyrhizobium</taxon>
    </lineage>
</organism>
<dbReference type="EMBL" id="VLKL01000006">
    <property type="protein sequence ID" value="TWI06429.1"/>
    <property type="molecule type" value="Genomic_DNA"/>
</dbReference>
<keyword evidence="2 6" id="KW-0732">Signal</keyword>
<evidence type="ECO:0000256" key="5">
    <source>
        <dbReference type="ARBA" id="ARBA00038306"/>
    </source>
</evidence>
<evidence type="ECO:0000256" key="2">
    <source>
        <dbReference type="ARBA" id="ARBA00022729"/>
    </source>
</evidence>
<evidence type="ECO:0000313" key="8">
    <source>
        <dbReference type="EMBL" id="TWI06429.1"/>
    </source>
</evidence>
<evidence type="ECO:0000259" key="7">
    <source>
        <dbReference type="Pfam" id="PF13505"/>
    </source>
</evidence>
<reference evidence="8 9" key="1">
    <citation type="journal article" date="2015" name="Stand. Genomic Sci.">
        <title>Genomic Encyclopedia of Bacterial and Archaeal Type Strains, Phase III: the genomes of soil and plant-associated and newly described type strains.</title>
        <authorList>
            <person name="Whitman W.B."/>
            <person name="Woyke T."/>
            <person name="Klenk H.P."/>
            <person name="Zhou Y."/>
            <person name="Lilburn T.G."/>
            <person name="Beck B.J."/>
            <person name="De Vos P."/>
            <person name="Vandamme P."/>
            <person name="Eisen J.A."/>
            <person name="Garrity G."/>
            <person name="Hugenholtz P."/>
            <person name="Kyrpides N.C."/>
        </authorList>
    </citation>
    <scope>NUCLEOTIDE SEQUENCE [LARGE SCALE GENOMIC DNA]</scope>
    <source>
        <strain evidence="8 9">CGMCC 1.10947</strain>
    </source>
</reference>
<accession>A0A562LFM3</accession>
<keyword evidence="4" id="KW-0998">Cell outer membrane</keyword>
<keyword evidence="3" id="KW-0472">Membrane</keyword>
<comment type="subcellular location">
    <subcellularLocation>
        <location evidence="1">Cell outer membrane</location>
    </subcellularLocation>
</comment>
<feature type="domain" description="Outer membrane protein beta-barrel" evidence="7">
    <location>
        <begin position="27"/>
        <end position="237"/>
    </location>
</feature>
<comment type="caution">
    <text evidence="8">The sequence shown here is derived from an EMBL/GenBank/DDBJ whole genome shotgun (WGS) entry which is preliminary data.</text>
</comment>
<dbReference type="PANTHER" id="PTHR34001:SF3">
    <property type="entry name" value="BLL7405 PROTEIN"/>
    <property type="match status" value="1"/>
</dbReference>
<comment type="similarity">
    <text evidence="5">Belongs to the Omp25/RopB family.</text>
</comment>
<dbReference type="Proteomes" id="UP000317176">
    <property type="component" value="Unassembled WGS sequence"/>
</dbReference>
<keyword evidence="9" id="KW-1185">Reference proteome</keyword>
<dbReference type="InterPro" id="IPR051692">
    <property type="entry name" value="OMP-like"/>
</dbReference>
<protein>
    <submittedName>
        <fullName evidence="8">Outer membrane immunogenic protein</fullName>
    </submittedName>
</protein>
<evidence type="ECO:0000256" key="6">
    <source>
        <dbReference type="SAM" id="SignalP"/>
    </source>
</evidence>
<dbReference type="InterPro" id="IPR011250">
    <property type="entry name" value="OMP/PagP_B-barrel"/>
</dbReference>
<sequence length="269" mass="28928">MTVRPSEDTGCTMRNKLIAAFACTTALVSTGAASAADLGARYTKAPAYVEPLFNWTGFYVGGHIGGAWTNEQFINNGIGAPFGDLSPGEGFRQRNSGVMGGAQIGYNWQANNYVFGVEGTISGLDNKGSFTNTVFGTGLDDQFSWRANVLATIVGRAGFAVQNNLFYFKGGYAGVNNRLSVIDNVANPSTGSGGQTHWHNGWTVGAGWEYGITRNWIVGLEYNYAAFASQTYQLGGTSGNYTFDTKPRDIQWAVVRASYKFDAPTIGRY</sequence>
<dbReference type="SUPFAM" id="SSF56925">
    <property type="entry name" value="OMPA-like"/>
    <property type="match status" value="1"/>
</dbReference>
<feature type="signal peptide" evidence="6">
    <location>
        <begin position="1"/>
        <end position="35"/>
    </location>
</feature>
<dbReference type="AlphaFoldDB" id="A0A562LFM3"/>
<dbReference type="GO" id="GO:0009279">
    <property type="term" value="C:cell outer membrane"/>
    <property type="evidence" value="ECO:0007669"/>
    <property type="project" value="UniProtKB-SubCell"/>
</dbReference>
<dbReference type="PANTHER" id="PTHR34001">
    <property type="entry name" value="BLL7405 PROTEIN"/>
    <property type="match status" value="1"/>
</dbReference>